<comment type="caution">
    <text evidence="1">The sequence shown here is derived from an EMBL/GenBank/DDBJ whole genome shotgun (WGS) entry which is preliminary data.</text>
</comment>
<name>H5T9I0_9ALTE</name>
<proteinExistence type="predicted"/>
<dbReference type="AlphaFoldDB" id="H5T9I0"/>
<dbReference type="Proteomes" id="UP000053586">
    <property type="component" value="Unassembled WGS sequence"/>
</dbReference>
<protein>
    <submittedName>
        <fullName evidence="1">Uncharacterized protein</fullName>
    </submittedName>
</protein>
<reference evidence="1 2" key="2">
    <citation type="journal article" date="2017" name="Antonie Van Leeuwenhoek">
        <title>Rhizobium rhizosphaerae sp. nov., a novel species isolated from rice rhizosphere.</title>
        <authorList>
            <person name="Zhao J.J."/>
            <person name="Zhang J."/>
            <person name="Zhang R.J."/>
            <person name="Zhang C.W."/>
            <person name="Yin H.Q."/>
            <person name="Zhang X.X."/>
        </authorList>
    </citation>
    <scope>NUCLEOTIDE SEQUENCE [LARGE SCALE GENOMIC DNA]</scope>
    <source>
        <strain evidence="1 2">ACAM 611</strain>
    </source>
</reference>
<reference evidence="1 2" key="1">
    <citation type="journal article" date="2012" name="J. Bacteriol.">
        <title>Genome sequence of proteorhodopsin-containing sea ice bacterium Glaciecola punicea ACAM 611T.</title>
        <authorList>
            <person name="Qin Q.-L."/>
            <person name="Xie B.-B."/>
            <person name="Shu Y.-L."/>
            <person name="Rong J.-C."/>
            <person name="Zhao D.-L."/>
            <person name="Zhang X.-Y."/>
            <person name="Chen X.-L."/>
            <person name="Zhou B.-C."/>
            <person name="Zhanga Y.-Z."/>
        </authorList>
    </citation>
    <scope>NUCLEOTIDE SEQUENCE [LARGE SCALE GENOMIC DNA]</scope>
    <source>
        <strain evidence="1 2">ACAM 611</strain>
    </source>
</reference>
<evidence type="ECO:0000313" key="1">
    <source>
        <dbReference type="EMBL" id="GAB54957.1"/>
    </source>
</evidence>
<organism evidence="1 2">
    <name type="scientific">Glaciecola punicea ACAM 611</name>
    <dbReference type="NCBI Taxonomy" id="1121923"/>
    <lineage>
        <taxon>Bacteria</taxon>
        <taxon>Pseudomonadati</taxon>
        <taxon>Pseudomonadota</taxon>
        <taxon>Gammaproteobacteria</taxon>
        <taxon>Alteromonadales</taxon>
        <taxon>Alteromonadaceae</taxon>
        <taxon>Glaciecola</taxon>
    </lineage>
</organism>
<dbReference type="EMBL" id="BAET01000007">
    <property type="protein sequence ID" value="GAB54957.1"/>
    <property type="molecule type" value="Genomic_DNA"/>
</dbReference>
<evidence type="ECO:0000313" key="2">
    <source>
        <dbReference type="Proteomes" id="UP000053586"/>
    </source>
</evidence>
<gene>
    <name evidence="1" type="ORF">GPUN_0822</name>
</gene>
<sequence length="39" mass="4259">MWVKQQPSKSDGLKLPASIINIGIKSAEKSGKTAQSQFR</sequence>
<keyword evidence="2" id="KW-1185">Reference proteome</keyword>
<accession>H5T9I0</accession>